<dbReference type="KEGG" id="csty:KN1_24190"/>
<keyword evidence="2" id="KW-1185">Reference proteome</keyword>
<proteinExistence type="predicted"/>
<dbReference type="EMBL" id="AP024597">
    <property type="protein sequence ID" value="BCU71122.1"/>
    <property type="molecule type" value="Genomic_DNA"/>
</dbReference>
<sequence>MSKNKAFFLDTNILVKWVYRKILNENPAIEGFINSLSKGQCVVLPLNLSEFETIINDAYNMASHVIYEKIILSKPNWNKLDIEEKSRIIDDIRKDFDQLYEQIRKSKYNGQILPAGIRQMLAKAFFINLEDKLINSDLEALTNHIALTRKTEDLTAYIASVESTIREKCTIFNDIKILVNIDIIKEIQLIYESINKYISKLKFQKYKKTPSRNDQIIFQYLFLSLRGGLYDEVVFVTDDSDFQRMYDTVLEHLNDIIIGSADPRGNFKAHAEEAYEILKNKLEIKGINELIAKH</sequence>
<accession>A0A8D5U8Y2</accession>
<organism evidence="1 2">
    <name type="scientific">Stygiolobus caldivivus</name>
    <dbReference type="NCBI Taxonomy" id="2824673"/>
    <lineage>
        <taxon>Archaea</taxon>
        <taxon>Thermoproteota</taxon>
        <taxon>Thermoprotei</taxon>
        <taxon>Sulfolobales</taxon>
        <taxon>Sulfolobaceae</taxon>
        <taxon>Stygiolobus</taxon>
    </lineage>
</organism>
<evidence type="ECO:0000313" key="2">
    <source>
        <dbReference type="Proteomes" id="UP000825123"/>
    </source>
</evidence>
<reference evidence="1 2" key="1">
    <citation type="submission" date="2021-04" db="EMBL/GenBank/DDBJ databases">
        <title>Complete genome sequence of Stygiolobus sp. KN-1.</title>
        <authorList>
            <person name="Nakamura K."/>
            <person name="Sakai H."/>
            <person name="Kurosawa N."/>
        </authorList>
    </citation>
    <scope>NUCLEOTIDE SEQUENCE [LARGE SCALE GENOMIC DNA]</scope>
    <source>
        <strain evidence="1 2">KN-1</strain>
    </source>
</reference>
<gene>
    <name evidence="1" type="ORF">KN1_24190</name>
</gene>
<name>A0A8D5U8Y2_9CREN</name>
<protein>
    <submittedName>
        <fullName evidence="1">Uncharacterized protein</fullName>
    </submittedName>
</protein>
<evidence type="ECO:0000313" key="1">
    <source>
        <dbReference type="EMBL" id="BCU71122.1"/>
    </source>
</evidence>
<dbReference type="RefSeq" id="WP_221287869.1">
    <property type="nucleotide sequence ID" value="NZ_AP024597.1"/>
</dbReference>
<dbReference type="GeneID" id="66164142"/>
<dbReference type="AlphaFoldDB" id="A0A8D5U8Y2"/>
<dbReference type="Proteomes" id="UP000825123">
    <property type="component" value="Chromosome"/>
</dbReference>